<dbReference type="InterPro" id="IPR036259">
    <property type="entry name" value="MFS_trans_sf"/>
</dbReference>
<dbReference type="SUPFAM" id="SSF103473">
    <property type="entry name" value="MFS general substrate transporter"/>
    <property type="match status" value="1"/>
</dbReference>
<feature type="transmembrane region" description="Helical" evidence="9">
    <location>
        <begin position="72"/>
        <end position="92"/>
    </location>
</feature>
<evidence type="ECO:0000256" key="6">
    <source>
        <dbReference type="ARBA" id="ARBA00022989"/>
    </source>
</evidence>
<reference evidence="11 12" key="1">
    <citation type="submission" date="2018-07" db="EMBL/GenBank/DDBJ databases">
        <title>Dyella solisilvae sp. nov., isolated from the pine and broad-leaved mixed forest soil.</title>
        <authorList>
            <person name="Gao Z."/>
            <person name="Qiu L."/>
        </authorList>
    </citation>
    <scope>NUCLEOTIDE SEQUENCE [LARGE SCALE GENOMIC DNA]</scope>
    <source>
        <strain evidence="11 12">DHG54</strain>
    </source>
</reference>
<evidence type="ECO:0000313" key="11">
    <source>
        <dbReference type="EMBL" id="RDI98217.1"/>
    </source>
</evidence>
<accession>A0A370K6Y2</accession>
<evidence type="ECO:0000256" key="7">
    <source>
        <dbReference type="ARBA" id="ARBA00023136"/>
    </source>
</evidence>
<dbReference type="GO" id="GO:0005886">
    <property type="term" value="C:plasma membrane"/>
    <property type="evidence" value="ECO:0007669"/>
    <property type="project" value="UniProtKB-SubCell"/>
</dbReference>
<dbReference type="InterPro" id="IPR020846">
    <property type="entry name" value="MFS_dom"/>
</dbReference>
<dbReference type="EMBL" id="QQSY01000003">
    <property type="protein sequence ID" value="RDI98217.1"/>
    <property type="molecule type" value="Genomic_DNA"/>
</dbReference>
<keyword evidence="7 9" id="KW-0472">Membrane</keyword>
<dbReference type="Pfam" id="PF07690">
    <property type="entry name" value="MFS_1"/>
    <property type="match status" value="1"/>
</dbReference>
<comment type="caution">
    <text evidence="11">The sequence shown here is derived from an EMBL/GenBank/DDBJ whole genome shotgun (WGS) entry which is preliminary data.</text>
</comment>
<evidence type="ECO:0000256" key="4">
    <source>
        <dbReference type="ARBA" id="ARBA00022475"/>
    </source>
</evidence>
<feature type="transmembrane region" description="Helical" evidence="9">
    <location>
        <begin position="365"/>
        <end position="387"/>
    </location>
</feature>
<evidence type="ECO:0000313" key="12">
    <source>
        <dbReference type="Proteomes" id="UP000254711"/>
    </source>
</evidence>
<dbReference type="PROSITE" id="PS00216">
    <property type="entry name" value="SUGAR_TRANSPORT_1"/>
    <property type="match status" value="1"/>
</dbReference>
<dbReference type="AlphaFoldDB" id="A0A370K6Y2"/>
<feature type="transmembrane region" description="Helical" evidence="9">
    <location>
        <begin position="104"/>
        <end position="123"/>
    </location>
</feature>
<evidence type="ECO:0000256" key="8">
    <source>
        <dbReference type="SAM" id="MobiDB-lite"/>
    </source>
</evidence>
<keyword evidence="6 9" id="KW-1133">Transmembrane helix</keyword>
<dbReference type="PANTHER" id="PTHR43271">
    <property type="entry name" value="BLL2771 PROTEIN"/>
    <property type="match status" value="1"/>
</dbReference>
<evidence type="ECO:0000256" key="2">
    <source>
        <dbReference type="ARBA" id="ARBA00008335"/>
    </source>
</evidence>
<feature type="transmembrane region" description="Helical" evidence="9">
    <location>
        <begin position="330"/>
        <end position="353"/>
    </location>
</feature>
<name>A0A370K6Y2_9GAMM</name>
<gene>
    <name evidence="11" type="ORF">DVT68_14170</name>
</gene>
<feature type="transmembrane region" description="Helical" evidence="9">
    <location>
        <begin position="163"/>
        <end position="184"/>
    </location>
</feature>
<protein>
    <submittedName>
        <fullName evidence="11">MFS transporter</fullName>
    </submittedName>
</protein>
<feature type="transmembrane region" description="Helical" evidence="9">
    <location>
        <begin position="274"/>
        <end position="295"/>
    </location>
</feature>
<evidence type="ECO:0000256" key="9">
    <source>
        <dbReference type="SAM" id="Phobius"/>
    </source>
</evidence>
<keyword evidence="4" id="KW-1003">Cell membrane</keyword>
<evidence type="ECO:0000256" key="5">
    <source>
        <dbReference type="ARBA" id="ARBA00022692"/>
    </source>
</evidence>
<dbReference type="RefSeq" id="WP_114825733.1">
    <property type="nucleotide sequence ID" value="NZ_QQSY01000003.1"/>
</dbReference>
<feature type="transmembrane region" description="Helical" evidence="9">
    <location>
        <begin position="190"/>
        <end position="209"/>
    </location>
</feature>
<evidence type="ECO:0000256" key="3">
    <source>
        <dbReference type="ARBA" id="ARBA00022448"/>
    </source>
</evidence>
<proteinExistence type="inferred from homology"/>
<keyword evidence="5 9" id="KW-0812">Transmembrane</keyword>
<comment type="similarity">
    <text evidence="2">Belongs to the major facilitator superfamily.</text>
</comment>
<dbReference type="PANTHER" id="PTHR43271:SF1">
    <property type="entry name" value="INNER MEMBRANE TRANSPORT PROTEIN YNFM"/>
    <property type="match status" value="1"/>
</dbReference>
<dbReference type="GO" id="GO:0022857">
    <property type="term" value="F:transmembrane transporter activity"/>
    <property type="evidence" value="ECO:0007669"/>
    <property type="project" value="InterPro"/>
</dbReference>
<feature type="domain" description="Major facilitator superfamily (MFS) profile" evidence="10">
    <location>
        <begin position="34"/>
        <end position="417"/>
    </location>
</feature>
<feature type="transmembrane region" description="Helical" evidence="9">
    <location>
        <begin position="129"/>
        <end position="151"/>
    </location>
</feature>
<dbReference type="InterPro" id="IPR011701">
    <property type="entry name" value="MFS"/>
</dbReference>
<evidence type="ECO:0000259" key="10">
    <source>
        <dbReference type="PROSITE" id="PS50850"/>
    </source>
</evidence>
<evidence type="ECO:0000256" key="1">
    <source>
        <dbReference type="ARBA" id="ARBA00004651"/>
    </source>
</evidence>
<dbReference type="Proteomes" id="UP000254711">
    <property type="component" value="Unassembled WGS sequence"/>
</dbReference>
<feature type="transmembrane region" description="Helical" evidence="9">
    <location>
        <begin position="40"/>
        <end position="60"/>
    </location>
</feature>
<feature type="transmembrane region" description="Helical" evidence="9">
    <location>
        <begin position="240"/>
        <end position="262"/>
    </location>
</feature>
<comment type="subcellular location">
    <subcellularLocation>
        <location evidence="1">Cell membrane</location>
        <topology evidence="1">Multi-pass membrane protein</topology>
    </subcellularLocation>
</comment>
<dbReference type="CDD" id="cd17324">
    <property type="entry name" value="MFS_NepI_like"/>
    <property type="match status" value="1"/>
</dbReference>
<dbReference type="Gene3D" id="1.20.1250.20">
    <property type="entry name" value="MFS general substrate transporter like domains"/>
    <property type="match status" value="1"/>
</dbReference>
<dbReference type="PROSITE" id="PS50850">
    <property type="entry name" value="MFS"/>
    <property type="match status" value="1"/>
</dbReference>
<keyword evidence="3" id="KW-0813">Transport</keyword>
<feature type="transmembrane region" description="Helical" evidence="9">
    <location>
        <begin position="307"/>
        <end position="324"/>
    </location>
</feature>
<dbReference type="InterPro" id="IPR005829">
    <property type="entry name" value="Sugar_transporter_CS"/>
</dbReference>
<keyword evidence="12" id="KW-1185">Reference proteome</keyword>
<dbReference type="OrthoDB" id="63984at2"/>
<organism evidence="11 12">
    <name type="scientific">Dyella solisilvae</name>
    <dbReference type="NCBI Taxonomy" id="1920168"/>
    <lineage>
        <taxon>Bacteria</taxon>
        <taxon>Pseudomonadati</taxon>
        <taxon>Pseudomonadota</taxon>
        <taxon>Gammaproteobacteria</taxon>
        <taxon>Lysobacterales</taxon>
        <taxon>Rhodanobacteraceae</taxon>
        <taxon>Dyella</taxon>
    </lineage>
</organism>
<feature type="transmembrane region" description="Helical" evidence="9">
    <location>
        <begin position="393"/>
        <end position="413"/>
    </location>
</feature>
<feature type="region of interest" description="Disordered" evidence="8">
    <location>
        <begin position="1"/>
        <end position="22"/>
    </location>
</feature>
<sequence>MASQDGVDAVSQAGHRPGGQELEPAEYIRHGTAVFRRTNWALFAAGLATFGLLYCIQPLMPEFSRDYGVSAATASLSLSLTTGVLAFAMLFAGGVSDAWGRKSVMTASLVSSAVLVLLTAMVPDWHMLLILRALLGLTLSGLPAVAMTYLSEEMHPESIGLGMGLYISGNAIGGMGGRLVAGVMADFVSWRWGVATVGLIGLVSGLAFWRMLPPSRHHVHHPLHLGALLRRFALTFRDPGLPWLFAEGFLLLGAFVTVYNYIGYRLLAPPYNLGQAVVGAIFSVYLIGTFSSAWMGHLAGRLGRRKVLWTAFVLMLAGVGLTMARPLPVIVLGIVAVTFGFFGGHSIASSWVGRRAGNAKAQASSMYLFSYYMGSSVAGASGGLFYASHGWNGVALFVAALVLAGLLIAWRLYRLPPLPGPPSPGTEPPIPQ</sequence>